<keyword evidence="1" id="KW-0808">Transferase</keyword>
<evidence type="ECO:0000313" key="9">
    <source>
        <dbReference type="EMBL" id="MBU8875653.1"/>
    </source>
</evidence>
<reference evidence="9 10" key="1">
    <citation type="submission" date="2021-06" db="EMBL/GenBank/DDBJ databases">
        <authorList>
            <person name="Lee D.H."/>
        </authorList>
    </citation>
    <scope>NUCLEOTIDE SEQUENCE [LARGE SCALE GENOMIC DNA]</scope>
    <source>
        <strain evidence="9 10">MMS21-HV4-11</strain>
    </source>
</reference>
<evidence type="ECO:0000256" key="5">
    <source>
        <dbReference type="PROSITE-ProRule" id="PRU10141"/>
    </source>
</evidence>
<feature type="binding site" evidence="5">
    <location>
        <position position="58"/>
    </location>
    <ligand>
        <name>ATP</name>
        <dbReference type="ChEBI" id="CHEBI:30616"/>
    </ligand>
</feature>
<proteinExistence type="predicted"/>
<feature type="region of interest" description="Disordered" evidence="6">
    <location>
        <begin position="741"/>
        <end position="760"/>
    </location>
</feature>
<evidence type="ECO:0000256" key="3">
    <source>
        <dbReference type="ARBA" id="ARBA00022777"/>
    </source>
</evidence>
<evidence type="ECO:0000256" key="7">
    <source>
        <dbReference type="SAM" id="Phobius"/>
    </source>
</evidence>
<feature type="region of interest" description="Disordered" evidence="6">
    <location>
        <begin position="601"/>
        <end position="640"/>
    </location>
</feature>
<evidence type="ECO:0000256" key="2">
    <source>
        <dbReference type="ARBA" id="ARBA00022741"/>
    </source>
</evidence>
<feature type="compositionally biased region" description="Low complexity" evidence="6">
    <location>
        <begin position="330"/>
        <end position="339"/>
    </location>
</feature>
<dbReference type="RefSeq" id="WP_216963231.1">
    <property type="nucleotide sequence ID" value="NZ_JAHOPB010000001.1"/>
</dbReference>
<dbReference type="EMBL" id="JAHOPB010000001">
    <property type="protein sequence ID" value="MBU8875653.1"/>
    <property type="molecule type" value="Genomic_DNA"/>
</dbReference>
<sequence>MSDIRSEMTGTDPEVDFVALPIGAQIGRYEVLSVLGQGGFGITYRARDVQLDREVAIKEYLPTALAVRQNGITVMPRSTKVAEDFSWGRDRFVAEGRVMATLHRAPGIVRVYDFLEINGTAYIVMEMLHGDTLEGLIKKNGRLDPPAIDRILWPLLDGLEQVHNAGFLHRDIKPANILLDATGNPTLIDFGASRAAMVGRTVAMTAIFTLGYAAAEQFTSAKQGPWTDIYGVAATLYHAITGVSPPSAFERMLDDAYEPVTTRAPSGFSPGLLIGIDAGLAVRATDRPQSIAGWRQILSLTTIPDEAETVAAVRSRSDTSVASVATGPRPAVSLPSSPVDPSPAVVEPVVGAAVAQSAAPRKRAALYAGAAVAALLVAGGGGYFMLGSKPAPQMATAPQGVGIQDLKVEDLERALAERRTADAAAAEKKRSEEAASRKVTEDGASQPVAEPELDKAQQERRKAEEDAVKLKAEADAKRLAEEALAKAQAERQTADAEAKQKADAEVKQKADAEAAAATDKRTAEATEAALRLTPSHRQLIQVALTSLGFDTRGNDGALGPRSRDMIAGWQRARNHSVTGFLTGAQHQELLREGAPAIAKYSDEQKKIEDAKKKSDEEAGAKVAAAAPPPATVPPAVTSSSAGAIAPATVPAAITRWTGTARCAYWPGPIPIMVPVTGGQGSATTTGNFTGTTVTVNISGNRYSGSINGRLRHGNPKVLVGSFSGALSGSQIRATAFIRAEQESPKGPNESSCTIELDRAG</sequence>
<evidence type="ECO:0000259" key="8">
    <source>
        <dbReference type="PROSITE" id="PS50011"/>
    </source>
</evidence>
<evidence type="ECO:0000256" key="6">
    <source>
        <dbReference type="SAM" id="MobiDB-lite"/>
    </source>
</evidence>
<keyword evidence="7" id="KW-1133">Transmembrane helix</keyword>
<feature type="compositionally biased region" description="Basic and acidic residues" evidence="6">
    <location>
        <begin position="452"/>
        <end position="469"/>
    </location>
</feature>
<dbReference type="InterPro" id="IPR017441">
    <property type="entry name" value="Protein_kinase_ATP_BS"/>
</dbReference>
<keyword evidence="7" id="KW-0472">Membrane</keyword>
<keyword evidence="4 5" id="KW-0067">ATP-binding</keyword>
<feature type="region of interest" description="Disordered" evidence="6">
    <location>
        <begin position="483"/>
        <end position="521"/>
    </location>
</feature>
<feature type="compositionally biased region" description="Basic and acidic residues" evidence="6">
    <location>
        <begin position="601"/>
        <end position="619"/>
    </location>
</feature>
<dbReference type="PROSITE" id="PS50011">
    <property type="entry name" value="PROTEIN_KINASE_DOM"/>
    <property type="match status" value="1"/>
</dbReference>
<feature type="region of interest" description="Disordered" evidence="6">
    <location>
        <begin position="318"/>
        <end position="339"/>
    </location>
</feature>
<keyword evidence="3 9" id="KW-0418">Kinase</keyword>
<gene>
    <name evidence="9" type="ORF">KQ910_17905</name>
</gene>
<keyword evidence="10" id="KW-1185">Reference proteome</keyword>
<dbReference type="GO" id="GO:0016301">
    <property type="term" value="F:kinase activity"/>
    <property type="evidence" value="ECO:0007669"/>
    <property type="project" value="UniProtKB-KW"/>
</dbReference>
<dbReference type="PROSITE" id="PS00108">
    <property type="entry name" value="PROTEIN_KINASE_ST"/>
    <property type="match status" value="1"/>
</dbReference>
<protein>
    <submittedName>
        <fullName evidence="9">Protein kinase</fullName>
    </submittedName>
</protein>
<dbReference type="InterPro" id="IPR000719">
    <property type="entry name" value="Prot_kinase_dom"/>
</dbReference>
<keyword evidence="7" id="KW-0812">Transmembrane</keyword>
<accession>A0ABS6IMX6</accession>
<name>A0ABS6IMX6_9HYPH</name>
<dbReference type="SMART" id="SM00220">
    <property type="entry name" value="S_TKc"/>
    <property type="match status" value="1"/>
</dbReference>
<feature type="region of interest" description="Disordered" evidence="6">
    <location>
        <begin position="419"/>
        <end position="469"/>
    </location>
</feature>
<evidence type="ECO:0000313" key="10">
    <source>
        <dbReference type="Proteomes" id="UP000727907"/>
    </source>
</evidence>
<dbReference type="PANTHER" id="PTHR43289:SF34">
    <property type="entry name" value="SERINE_THREONINE-PROTEIN KINASE YBDM-RELATED"/>
    <property type="match status" value="1"/>
</dbReference>
<comment type="caution">
    <text evidence="9">The sequence shown here is derived from an EMBL/GenBank/DDBJ whole genome shotgun (WGS) entry which is preliminary data.</text>
</comment>
<dbReference type="Proteomes" id="UP000727907">
    <property type="component" value="Unassembled WGS sequence"/>
</dbReference>
<dbReference type="PROSITE" id="PS00107">
    <property type="entry name" value="PROTEIN_KINASE_ATP"/>
    <property type="match status" value="1"/>
</dbReference>
<dbReference type="Pfam" id="PF00069">
    <property type="entry name" value="Pkinase"/>
    <property type="match status" value="1"/>
</dbReference>
<dbReference type="InterPro" id="IPR008271">
    <property type="entry name" value="Ser/Thr_kinase_AS"/>
</dbReference>
<keyword evidence="2 5" id="KW-0547">Nucleotide-binding</keyword>
<feature type="domain" description="Protein kinase" evidence="8">
    <location>
        <begin position="29"/>
        <end position="299"/>
    </location>
</feature>
<evidence type="ECO:0000256" key="1">
    <source>
        <dbReference type="ARBA" id="ARBA00022679"/>
    </source>
</evidence>
<dbReference type="CDD" id="cd14014">
    <property type="entry name" value="STKc_PknB_like"/>
    <property type="match status" value="1"/>
</dbReference>
<feature type="compositionally biased region" description="Basic and acidic residues" evidence="6">
    <location>
        <begin position="419"/>
        <end position="441"/>
    </location>
</feature>
<dbReference type="PANTHER" id="PTHR43289">
    <property type="entry name" value="MITOGEN-ACTIVATED PROTEIN KINASE KINASE KINASE 20-RELATED"/>
    <property type="match status" value="1"/>
</dbReference>
<feature type="transmembrane region" description="Helical" evidence="7">
    <location>
        <begin position="364"/>
        <end position="386"/>
    </location>
</feature>
<evidence type="ECO:0000256" key="4">
    <source>
        <dbReference type="ARBA" id="ARBA00022840"/>
    </source>
</evidence>
<organism evidence="9 10">
    <name type="scientific">Reyranella humidisoli</name>
    <dbReference type="NCBI Taxonomy" id="2849149"/>
    <lineage>
        <taxon>Bacteria</taxon>
        <taxon>Pseudomonadati</taxon>
        <taxon>Pseudomonadota</taxon>
        <taxon>Alphaproteobacteria</taxon>
        <taxon>Hyphomicrobiales</taxon>
        <taxon>Reyranellaceae</taxon>
        <taxon>Reyranella</taxon>
    </lineage>
</organism>